<keyword evidence="4" id="KW-1185">Reference proteome</keyword>
<dbReference type="SUPFAM" id="SSF52540">
    <property type="entry name" value="P-loop containing nucleoside triphosphate hydrolases"/>
    <property type="match status" value="2"/>
</dbReference>
<keyword evidence="3" id="KW-0347">Helicase</keyword>
<dbReference type="InterPro" id="IPR049730">
    <property type="entry name" value="SNF2/RAD54-like_C"/>
</dbReference>
<dbReference type="Gene3D" id="3.40.50.300">
    <property type="entry name" value="P-loop containing nucleotide triphosphate hydrolases"/>
    <property type="match status" value="1"/>
</dbReference>
<dbReference type="AlphaFoldDB" id="K6WHW3"/>
<dbReference type="STRING" id="1108045.GORHZ_145_00020"/>
<sequence length="305" mass="34325">MENNLMELWSLLSVTAPGLFASPTAFTDYFRKPIESGSAPERLATLRRRIKPVMLRRTKQQVAVDLPPKQEQAMVLDLSSKHRKIYDTRLARERQKVLGLLGDWEKNRFQVFRSLSMLRQLSLHAALVDSSHNAVNSAKVDYLAEQLPALVDEGHSSLVFSQFTGFLDIVRAHLEAAGIPYSYLDGSMTAKQRDAAIRRFTSGVTQVFLISLKAGGFGLNLTEADYCFVCDPWWNPAAEAQAVDRAHRIGQQRPVNVYRLVSADTIEERVVRLQDRKRALFDAVVDDGEMFGSALNAEDIREMLA</sequence>
<dbReference type="InterPro" id="IPR038718">
    <property type="entry name" value="SNF2-like_sf"/>
</dbReference>
<dbReference type="eggNOG" id="COG0553">
    <property type="taxonomic scope" value="Bacteria"/>
</dbReference>
<keyword evidence="3" id="KW-0547">Nucleotide-binding</keyword>
<gene>
    <name evidence="3" type="ORF">GORHZ_145_00020</name>
</gene>
<dbReference type="InterPro" id="IPR001650">
    <property type="entry name" value="Helicase_C-like"/>
</dbReference>
<dbReference type="Proteomes" id="UP000008363">
    <property type="component" value="Unassembled WGS sequence"/>
</dbReference>
<dbReference type="PROSITE" id="PS51194">
    <property type="entry name" value="HELICASE_CTER"/>
    <property type="match status" value="1"/>
</dbReference>
<proteinExistence type="predicted"/>
<dbReference type="SMART" id="SM00490">
    <property type="entry name" value="HELICc"/>
    <property type="match status" value="1"/>
</dbReference>
<comment type="caution">
    <text evidence="3">The sequence shown here is derived from an EMBL/GenBank/DDBJ whole genome shotgun (WGS) entry which is preliminary data.</text>
</comment>
<dbReference type="GO" id="GO:0005524">
    <property type="term" value="F:ATP binding"/>
    <property type="evidence" value="ECO:0007669"/>
    <property type="project" value="InterPro"/>
</dbReference>
<accession>K6WHW3</accession>
<reference evidence="3 4" key="1">
    <citation type="submission" date="2012-08" db="EMBL/GenBank/DDBJ databases">
        <title>Whole genome shotgun sequence of Gordonia rhizosphera NBRC 16068.</title>
        <authorList>
            <person name="Takarada H."/>
            <person name="Isaki S."/>
            <person name="Hosoyama A."/>
            <person name="Tsuchikane K."/>
            <person name="Katsumata H."/>
            <person name="Baba S."/>
            <person name="Ohji S."/>
            <person name="Yamazaki S."/>
            <person name="Fujita N."/>
        </authorList>
    </citation>
    <scope>NUCLEOTIDE SEQUENCE [LARGE SCALE GENOMIC DNA]</scope>
    <source>
        <strain evidence="3 4">NBRC 16068</strain>
    </source>
</reference>
<keyword evidence="3" id="KW-0067">ATP-binding</keyword>
<organism evidence="3 4">
    <name type="scientific">Gordonia rhizosphera NBRC 16068</name>
    <dbReference type="NCBI Taxonomy" id="1108045"/>
    <lineage>
        <taxon>Bacteria</taxon>
        <taxon>Bacillati</taxon>
        <taxon>Actinomycetota</taxon>
        <taxon>Actinomycetes</taxon>
        <taxon>Mycobacteriales</taxon>
        <taxon>Gordoniaceae</taxon>
        <taxon>Gordonia</taxon>
    </lineage>
</organism>
<evidence type="ECO:0000313" key="4">
    <source>
        <dbReference type="Proteomes" id="UP000008363"/>
    </source>
</evidence>
<protein>
    <submittedName>
        <fullName evidence="3">Putative helicase</fullName>
    </submittedName>
</protein>
<dbReference type="Pfam" id="PF00271">
    <property type="entry name" value="Helicase_C"/>
    <property type="match status" value="1"/>
</dbReference>
<dbReference type="Pfam" id="PF00176">
    <property type="entry name" value="SNF2-rel_dom"/>
    <property type="match status" value="1"/>
</dbReference>
<keyword evidence="1" id="KW-0378">Hydrolase</keyword>
<evidence type="ECO:0000259" key="2">
    <source>
        <dbReference type="PROSITE" id="PS51194"/>
    </source>
</evidence>
<dbReference type="InterPro" id="IPR000330">
    <property type="entry name" value="SNF2_N"/>
</dbReference>
<name>K6WHW3_9ACTN</name>
<evidence type="ECO:0000313" key="3">
    <source>
        <dbReference type="EMBL" id="GAB91747.1"/>
    </source>
</evidence>
<dbReference type="EMBL" id="BAHC01000145">
    <property type="protein sequence ID" value="GAB91747.1"/>
    <property type="molecule type" value="Genomic_DNA"/>
</dbReference>
<dbReference type="CDD" id="cd18793">
    <property type="entry name" value="SF2_C_SNF"/>
    <property type="match status" value="1"/>
</dbReference>
<feature type="domain" description="Helicase C-terminal" evidence="2">
    <location>
        <begin position="142"/>
        <end position="305"/>
    </location>
</feature>
<evidence type="ECO:0000256" key="1">
    <source>
        <dbReference type="ARBA" id="ARBA00022801"/>
    </source>
</evidence>
<dbReference type="GO" id="GO:0004386">
    <property type="term" value="F:helicase activity"/>
    <property type="evidence" value="ECO:0007669"/>
    <property type="project" value="UniProtKB-KW"/>
</dbReference>
<dbReference type="GO" id="GO:0016787">
    <property type="term" value="F:hydrolase activity"/>
    <property type="evidence" value="ECO:0007669"/>
    <property type="project" value="UniProtKB-KW"/>
</dbReference>
<dbReference type="InterPro" id="IPR027417">
    <property type="entry name" value="P-loop_NTPase"/>
</dbReference>
<dbReference type="Gene3D" id="3.40.50.10810">
    <property type="entry name" value="Tandem AAA-ATPase domain"/>
    <property type="match status" value="1"/>
</dbReference>
<dbReference type="PANTHER" id="PTHR10799">
    <property type="entry name" value="SNF2/RAD54 HELICASE FAMILY"/>
    <property type="match status" value="1"/>
</dbReference>